<organism evidence="1 2">
    <name type="scientific">Albugo candida</name>
    <dbReference type="NCBI Taxonomy" id="65357"/>
    <lineage>
        <taxon>Eukaryota</taxon>
        <taxon>Sar</taxon>
        <taxon>Stramenopiles</taxon>
        <taxon>Oomycota</taxon>
        <taxon>Peronosporomycetes</taxon>
        <taxon>Albuginales</taxon>
        <taxon>Albuginaceae</taxon>
        <taxon>Albugo</taxon>
    </lineage>
</organism>
<accession>A0A024GUG0</accession>
<sequence>MTNYSVPLVFYRQRNEFRHKLLGRYTASKTFCPNLLEKRRMKSAVKVVSHTRLCTEADVILVLQSSKRNCSRQICLLAPPQSAFSHDGCCHIARTHLSLFENNCVQLVRYLSFPFETQQKCLCEKDRYSYSNEQEPSDLTLPFHWNL</sequence>
<evidence type="ECO:0000313" key="1">
    <source>
        <dbReference type="EMBL" id="CCI50593.1"/>
    </source>
</evidence>
<evidence type="ECO:0000313" key="2">
    <source>
        <dbReference type="Proteomes" id="UP000053237"/>
    </source>
</evidence>
<reference evidence="1 2" key="1">
    <citation type="submission" date="2012-05" db="EMBL/GenBank/DDBJ databases">
        <title>Recombination and specialization in a pathogen metapopulation.</title>
        <authorList>
            <person name="Gardiner A."/>
            <person name="Kemen E."/>
            <person name="Schultz-Larsen T."/>
            <person name="MacLean D."/>
            <person name="Van Oosterhout C."/>
            <person name="Jones J.D.G."/>
        </authorList>
    </citation>
    <scope>NUCLEOTIDE SEQUENCE [LARGE SCALE GENOMIC DNA]</scope>
    <source>
        <strain evidence="1 2">Ac Nc2</strain>
    </source>
</reference>
<dbReference type="EMBL" id="CAIX01000600">
    <property type="protein sequence ID" value="CCI50593.1"/>
    <property type="molecule type" value="Genomic_DNA"/>
</dbReference>
<keyword evidence="2" id="KW-1185">Reference proteome</keyword>
<dbReference type="Proteomes" id="UP000053237">
    <property type="component" value="Unassembled WGS sequence"/>
</dbReference>
<proteinExistence type="predicted"/>
<dbReference type="AlphaFoldDB" id="A0A024GUG0"/>
<comment type="caution">
    <text evidence="1">The sequence shown here is derived from an EMBL/GenBank/DDBJ whole genome shotgun (WGS) entry which is preliminary data.</text>
</comment>
<name>A0A024GUG0_9STRA</name>
<dbReference type="InParanoid" id="A0A024GUG0"/>
<protein>
    <submittedName>
        <fullName evidence="1">Uncharacterized protein</fullName>
    </submittedName>
</protein>
<gene>
    <name evidence="1" type="ORF">BN9_125620</name>
</gene>